<evidence type="ECO:0000313" key="1">
    <source>
        <dbReference type="EMBL" id="BBX17293.1"/>
    </source>
</evidence>
<name>A0A7I7JZU8_9MYCO</name>
<gene>
    <name evidence="1" type="ORF">MDUV_21530</name>
</gene>
<protein>
    <submittedName>
        <fullName evidence="1">Uncharacterized protein</fullName>
    </submittedName>
</protein>
<dbReference type="RefSeq" id="WP_098001908.1">
    <property type="nucleotide sequence ID" value="NZ_AP022563.1"/>
</dbReference>
<dbReference type="Proteomes" id="UP000467006">
    <property type="component" value="Chromosome"/>
</dbReference>
<reference evidence="1 2" key="1">
    <citation type="journal article" date="2019" name="Emerg. Microbes Infect.">
        <title>Comprehensive subspecies identification of 175 nontuberculous mycobacteria species based on 7547 genomic profiles.</title>
        <authorList>
            <person name="Matsumoto Y."/>
            <person name="Kinjo T."/>
            <person name="Motooka D."/>
            <person name="Nabeya D."/>
            <person name="Jung N."/>
            <person name="Uechi K."/>
            <person name="Horii T."/>
            <person name="Iida T."/>
            <person name="Fujita J."/>
            <person name="Nakamura S."/>
        </authorList>
    </citation>
    <scope>NUCLEOTIDE SEQUENCE [LARGE SCALE GENOMIC DNA]</scope>
    <source>
        <strain evidence="1 2">JCM 6396</strain>
    </source>
</reference>
<accession>A0A7I7JZU8</accession>
<dbReference type="OrthoDB" id="4641539at2"/>
<keyword evidence="2" id="KW-1185">Reference proteome</keyword>
<dbReference type="KEGG" id="mdu:MDUV_21530"/>
<organism evidence="1 2">
    <name type="scientific">Mycolicibacterium duvalii</name>
    <dbReference type="NCBI Taxonomy" id="39688"/>
    <lineage>
        <taxon>Bacteria</taxon>
        <taxon>Bacillati</taxon>
        <taxon>Actinomycetota</taxon>
        <taxon>Actinomycetes</taxon>
        <taxon>Mycobacteriales</taxon>
        <taxon>Mycobacteriaceae</taxon>
        <taxon>Mycolicibacterium</taxon>
    </lineage>
</organism>
<dbReference type="EMBL" id="AP022563">
    <property type="protein sequence ID" value="BBX17293.1"/>
    <property type="molecule type" value="Genomic_DNA"/>
</dbReference>
<sequence>MSPVDAAAWCLVMAGILLALAAWATFLRPTLALRVMLDFFTAAGLLHLTADLSWAALLGVAALIGLRHLLAGRLTADMTAASRATGTSG</sequence>
<evidence type="ECO:0000313" key="2">
    <source>
        <dbReference type="Proteomes" id="UP000467006"/>
    </source>
</evidence>
<dbReference type="AlphaFoldDB" id="A0A7I7JZU8"/>
<proteinExistence type="predicted"/>